<keyword evidence="2" id="KW-1185">Reference proteome</keyword>
<proteinExistence type="predicted"/>
<comment type="caution">
    <text evidence="1">The sequence shown here is derived from an EMBL/GenBank/DDBJ whole genome shotgun (WGS) entry which is preliminary data.</text>
</comment>
<evidence type="ECO:0000313" key="1">
    <source>
        <dbReference type="EMBL" id="KAK3499360.1"/>
    </source>
</evidence>
<dbReference type="RefSeq" id="XP_062696993.1">
    <property type="nucleotide sequence ID" value="XM_062837981.1"/>
</dbReference>
<organism evidence="1 2">
    <name type="scientific">Neurospora hispaniola</name>
    <dbReference type="NCBI Taxonomy" id="588809"/>
    <lineage>
        <taxon>Eukaryota</taxon>
        <taxon>Fungi</taxon>
        <taxon>Dikarya</taxon>
        <taxon>Ascomycota</taxon>
        <taxon>Pezizomycotina</taxon>
        <taxon>Sordariomycetes</taxon>
        <taxon>Sordariomycetidae</taxon>
        <taxon>Sordariales</taxon>
        <taxon>Sordariaceae</taxon>
        <taxon>Neurospora</taxon>
    </lineage>
</organism>
<gene>
    <name evidence="1" type="ORF">B0T23DRAFT_391974</name>
</gene>
<sequence length="121" mass="13349">MPDDFLNALDQNSRRISMADTKSAASDFLNSCIDTIQYDNAATKNRQEGTSNNAITDLTSTFAACRSSIAGYSFRHCIIEERSSQLTMSISEGQMICYGTCKISSPNRQPFTHPHDSLNTP</sequence>
<dbReference type="EMBL" id="JAULSX010000001">
    <property type="protein sequence ID" value="KAK3499360.1"/>
    <property type="molecule type" value="Genomic_DNA"/>
</dbReference>
<name>A0AAJ0MVJ9_9PEZI</name>
<reference evidence="1 2" key="1">
    <citation type="journal article" date="2023" name="Mol. Phylogenet. Evol.">
        <title>Genome-scale phylogeny and comparative genomics of the fungal order Sordariales.</title>
        <authorList>
            <person name="Hensen N."/>
            <person name="Bonometti L."/>
            <person name="Westerberg I."/>
            <person name="Brannstrom I.O."/>
            <person name="Guillou S."/>
            <person name="Cros-Aarteil S."/>
            <person name="Calhoun S."/>
            <person name="Haridas S."/>
            <person name="Kuo A."/>
            <person name="Mondo S."/>
            <person name="Pangilinan J."/>
            <person name="Riley R."/>
            <person name="LaButti K."/>
            <person name="Andreopoulos B."/>
            <person name="Lipzen A."/>
            <person name="Chen C."/>
            <person name="Yan M."/>
            <person name="Daum C."/>
            <person name="Ng V."/>
            <person name="Clum A."/>
            <person name="Steindorff A."/>
            <person name="Ohm R.A."/>
            <person name="Martin F."/>
            <person name="Silar P."/>
            <person name="Natvig D.O."/>
            <person name="Lalanne C."/>
            <person name="Gautier V."/>
            <person name="Ament-Velasquez S.L."/>
            <person name="Kruys A."/>
            <person name="Hutchinson M.I."/>
            <person name="Powell A.J."/>
            <person name="Barry K."/>
            <person name="Miller A.N."/>
            <person name="Grigoriev I.V."/>
            <person name="Debuchy R."/>
            <person name="Gladieux P."/>
            <person name="Hiltunen Thoren M."/>
            <person name="Johannesson H."/>
        </authorList>
    </citation>
    <scope>NUCLEOTIDE SEQUENCE [LARGE SCALE GENOMIC DNA]</scope>
    <source>
        <strain evidence="1 2">FGSC 10403</strain>
    </source>
</reference>
<accession>A0AAJ0MVJ9</accession>
<evidence type="ECO:0000313" key="2">
    <source>
        <dbReference type="Proteomes" id="UP001285908"/>
    </source>
</evidence>
<dbReference type="Proteomes" id="UP001285908">
    <property type="component" value="Unassembled WGS sequence"/>
</dbReference>
<dbReference type="AlphaFoldDB" id="A0AAJ0MVJ9"/>
<dbReference type="GeneID" id="87875603"/>
<protein>
    <submittedName>
        <fullName evidence="1">Uncharacterized protein</fullName>
    </submittedName>
</protein>